<organism evidence="1 2">
    <name type="scientific">Prunus armeniaca</name>
    <name type="common">Apricot</name>
    <name type="synonym">Armeniaca vulgaris</name>
    <dbReference type="NCBI Taxonomy" id="36596"/>
    <lineage>
        <taxon>Eukaryota</taxon>
        <taxon>Viridiplantae</taxon>
        <taxon>Streptophyta</taxon>
        <taxon>Embryophyta</taxon>
        <taxon>Tracheophyta</taxon>
        <taxon>Spermatophyta</taxon>
        <taxon>Magnoliopsida</taxon>
        <taxon>eudicotyledons</taxon>
        <taxon>Gunneridae</taxon>
        <taxon>Pentapetalae</taxon>
        <taxon>rosids</taxon>
        <taxon>fabids</taxon>
        <taxon>Rosales</taxon>
        <taxon>Rosaceae</taxon>
        <taxon>Amygdaloideae</taxon>
        <taxon>Amygdaleae</taxon>
        <taxon>Prunus</taxon>
    </lineage>
</organism>
<gene>
    <name evidence="1" type="ORF">CURHAP_LOCUS50036</name>
</gene>
<evidence type="ECO:0000313" key="2">
    <source>
        <dbReference type="Proteomes" id="UP000507222"/>
    </source>
</evidence>
<dbReference type="EMBL" id="CAEKDK010000008">
    <property type="protein sequence ID" value="CAB4290141.1"/>
    <property type="molecule type" value="Genomic_DNA"/>
</dbReference>
<sequence>MGKTWHDSWVQQLFRACSTSWSPFGIESKADPPMKYKSMTVLNHEVAARIPDISKIPSGQLLGFHSNDQGVLPPPSSPYSRGCLPIKRCRRGGPVAPPGPEIEAKAH</sequence>
<proteinExistence type="predicted"/>
<dbReference type="AlphaFoldDB" id="A0A6J5VQ89"/>
<accession>A0A6J5VQ89</accession>
<dbReference type="Proteomes" id="UP000507222">
    <property type="component" value="Unassembled WGS sequence"/>
</dbReference>
<protein>
    <submittedName>
        <fullName evidence="1">Uncharacterized protein</fullName>
    </submittedName>
</protein>
<evidence type="ECO:0000313" key="1">
    <source>
        <dbReference type="EMBL" id="CAB4290141.1"/>
    </source>
</evidence>
<name>A0A6J5VQ89_PRUAR</name>
<reference evidence="1 2" key="1">
    <citation type="submission" date="2020-05" db="EMBL/GenBank/DDBJ databases">
        <authorList>
            <person name="Campoy J."/>
            <person name="Schneeberger K."/>
            <person name="Spophaly S."/>
        </authorList>
    </citation>
    <scope>NUCLEOTIDE SEQUENCE [LARGE SCALE GENOMIC DNA]</scope>
    <source>
        <strain evidence="1">PruArmRojPasFocal</strain>
    </source>
</reference>